<dbReference type="InterPro" id="IPR032580">
    <property type="entry name" value="SatD"/>
</dbReference>
<sequence>MGVAVIADIVGSRLLRDRSGAQKIFDDIVARVEADIPLAVEPLHATVGDELQARYSSLGDALASLLLVQLGLPDGHDLRFGIGVGEIRQVDSDAARLQDGPGWWAARSAIEIVHARQQRAVPTSRTWIVGGPEEDDGMHAAIDLANAYVLARDEIVAGMTGRVRRLTYGRCLHRTQAALAAKEGISQSAVSQALQTAGSSAVVMGFEALRGRGSA</sequence>
<gene>
    <name evidence="1" type="ORF">J2Y69_001775</name>
</gene>
<organism evidence="1 2">
    <name type="scientific">Microbacterium resistens</name>
    <dbReference type="NCBI Taxonomy" id="156977"/>
    <lineage>
        <taxon>Bacteria</taxon>
        <taxon>Bacillati</taxon>
        <taxon>Actinomycetota</taxon>
        <taxon>Actinomycetes</taxon>
        <taxon>Micrococcales</taxon>
        <taxon>Microbacteriaceae</taxon>
        <taxon>Microbacterium</taxon>
    </lineage>
</organism>
<dbReference type="EMBL" id="JAVDUM010000006">
    <property type="protein sequence ID" value="MDR6867176.1"/>
    <property type="molecule type" value="Genomic_DNA"/>
</dbReference>
<accession>A0ABU1SC59</accession>
<keyword evidence="2" id="KW-1185">Reference proteome</keyword>
<comment type="caution">
    <text evidence="1">The sequence shown here is derived from an EMBL/GenBank/DDBJ whole genome shotgun (WGS) entry which is preliminary data.</text>
</comment>
<proteinExistence type="predicted"/>
<reference evidence="1 2" key="1">
    <citation type="submission" date="2023-07" db="EMBL/GenBank/DDBJ databases">
        <title>Sorghum-associated microbial communities from plants grown in Nebraska, USA.</title>
        <authorList>
            <person name="Schachtman D."/>
        </authorList>
    </citation>
    <scope>NUCLEOTIDE SEQUENCE [LARGE SCALE GENOMIC DNA]</scope>
    <source>
        <strain evidence="1 2">2980</strain>
    </source>
</reference>
<evidence type="ECO:0008006" key="3">
    <source>
        <dbReference type="Google" id="ProtNLM"/>
    </source>
</evidence>
<name>A0ABU1SC59_9MICO</name>
<evidence type="ECO:0000313" key="1">
    <source>
        <dbReference type="EMBL" id="MDR6867176.1"/>
    </source>
</evidence>
<protein>
    <recommendedName>
        <fullName evidence="3">SatD family (SatD)</fullName>
    </recommendedName>
</protein>
<dbReference type="Pfam" id="PF16264">
    <property type="entry name" value="SatD"/>
    <property type="match status" value="1"/>
</dbReference>
<dbReference type="RefSeq" id="WP_310019706.1">
    <property type="nucleotide sequence ID" value="NZ_JAVDUM010000006.1"/>
</dbReference>
<evidence type="ECO:0000313" key="2">
    <source>
        <dbReference type="Proteomes" id="UP001259347"/>
    </source>
</evidence>
<dbReference type="Proteomes" id="UP001259347">
    <property type="component" value="Unassembled WGS sequence"/>
</dbReference>